<comment type="caution">
    <text evidence="1">The sequence shown here is derived from an EMBL/GenBank/DDBJ whole genome shotgun (WGS) entry which is preliminary data.</text>
</comment>
<dbReference type="AlphaFoldDB" id="A0A1R0GMI7"/>
<gene>
    <name evidence="1" type="ORF">AYI68_g7847</name>
</gene>
<protein>
    <submittedName>
        <fullName evidence="1">Uncharacterized protein</fullName>
    </submittedName>
</protein>
<proteinExistence type="predicted"/>
<organism evidence="1 2">
    <name type="scientific">Smittium mucronatum</name>
    <dbReference type="NCBI Taxonomy" id="133383"/>
    <lineage>
        <taxon>Eukaryota</taxon>
        <taxon>Fungi</taxon>
        <taxon>Fungi incertae sedis</taxon>
        <taxon>Zoopagomycota</taxon>
        <taxon>Kickxellomycotina</taxon>
        <taxon>Harpellomycetes</taxon>
        <taxon>Harpellales</taxon>
        <taxon>Legeriomycetaceae</taxon>
        <taxon>Smittium</taxon>
    </lineage>
</organism>
<evidence type="ECO:0000313" key="2">
    <source>
        <dbReference type="Proteomes" id="UP000187455"/>
    </source>
</evidence>
<reference evidence="1 2" key="1">
    <citation type="journal article" date="2016" name="Mol. Biol. Evol.">
        <title>Genome-Wide Survey of Gut Fungi (Harpellales) Reveals the First Horizontally Transferred Ubiquitin Gene from a Mosquito Host.</title>
        <authorList>
            <person name="Wang Y."/>
            <person name="White M.M."/>
            <person name="Kvist S."/>
            <person name="Moncalvo J.M."/>
        </authorList>
    </citation>
    <scope>NUCLEOTIDE SEQUENCE [LARGE SCALE GENOMIC DNA]</scope>
    <source>
        <strain evidence="1 2">ALG-7-W6</strain>
    </source>
</reference>
<dbReference type="EMBL" id="LSSL01007208">
    <property type="protein sequence ID" value="OLY78113.1"/>
    <property type="molecule type" value="Genomic_DNA"/>
</dbReference>
<accession>A0A1R0GMI7</accession>
<name>A0A1R0GMI7_9FUNG</name>
<evidence type="ECO:0000313" key="1">
    <source>
        <dbReference type="EMBL" id="OLY78113.1"/>
    </source>
</evidence>
<sequence>METSTRGSKLPNTEQKTLRSLTSFIMNSHKMWQRSFFCLLYSIDSWGSKLISVDVEMMESGSKSRETGSTEPIFAENSAEVSDFFFYGKFILKAVVSEKALVFTRNLRNWIFHELQRILLGNRNGIPLIPRDMDPIREENAYQC</sequence>
<dbReference type="Proteomes" id="UP000187455">
    <property type="component" value="Unassembled WGS sequence"/>
</dbReference>
<keyword evidence="2" id="KW-1185">Reference proteome</keyword>